<name>A0AA38HEG9_9TREE</name>
<dbReference type="GeneID" id="77727398"/>
<dbReference type="GO" id="GO:0140021">
    <property type="term" value="P:mitochondrial ADP transmembrane transport"/>
    <property type="evidence" value="ECO:0007669"/>
    <property type="project" value="InterPro"/>
</dbReference>
<evidence type="ECO:0000256" key="7">
    <source>
        <dbReference type="RuleBase" id="RU368008"/>
    </source>
</evidence>
<dbReference type="GO" id="GO:0005471">
    <property type="term" value="F:ATP:ADP antiporter activity"/>
    <property type="evidence" value="ECO:0007669"/>
    <property type="project" value="UniProtKB-UniRule"/>
</dbReference>
<dbReference type="PANTHER" id="PTHR45635:SF41">
    <property type="entry name" value="ADP,ATP CARRIER PROTEIN 1, MITOCHONDRIAL"/>
    <property type="match status" value="1"/>
</dbReference>
<dbReference type="PANTHER" id="PTHR45635">
    <property type="entry name" value="ADP,ATP CARRIER PROTEIN 1-RELATED-RELATED"/>
    <property type="match status" value="1"/>
</dbReference>
<evidence type="ECO:0000256" key="5">
    <source>
        <dbReference type="ARBA" id="ARBA00022989"/>
    </source>
</evidence>
<comment type="caution">
    <text evidence="8">The sequence shown here is derived from an EMBL/GenBank/DDBJ whole genome shotgun (WGS) entry which is preliminary data.</text>
</comment>
<keyword evidence="9" id="KW-1185">Reference proteome</keyword>
<dbReference type="Proteomes" id="UP001164286">
    <property type="component" value="Unassembled WGS sequence"/>
</dbReference>
<proteinExistence type="inferred from homology"/>
<dbReference type="AlphaFoldDB" id="A0AA38HEG9"/>
<organism evidence="8 9">
    <name type="scientific">Dioszegia hungarica</name>
    <dbReference type="NCBI Taxonomy" id="4972"/>
    <lineage>
        <taxon>Eukaryota</taxon>
        <taxon>Fungi</taxon>
        <taxon>Dikarya</taxon>
        <taxon>Basidiomycota</taxon>
        <taxon>Agaricomycotina</taxon>
        <taxon>Tremellomycetes</taxon>
        <taxon>Tremellales</taxon>
        <taxon>Bulleribasidiaceae</taxon>
        <taxon>Dioszegia</taxon>
    </lineage>
</organism>
<keyword evidence="6" id="KW-0472">Membrane</keyword>
<dbReference type="RefSeq" id="XP_052948482.1">
    <property type="nucleotide sequence ID" value="XM_053088193.1"/>
</dbReference>
<dbReference type="InterPro" id="IPR023395">
    <property type="entry name" value="MCP_dom_sf"/>
</dbReference>
<evidence type="ECO:0000313" key="9">
    <source>
        <dbReference type="Proteomes" id="UP001164286"/>
    </source>
</evidence>
<gene>
    <name evidence="8" type="ORF">MKK02DRAFT_31032</name>
</gene>
<evidence type="ECO:0000256" key="2">
    <source>
        <dbReference type="ARBA" id="ARBA00022448"/>
    </source>
</evidence>
<dbReference type="GO" id="GO:0005743">
    <property type="term" value="C:mitochondrial inner membrane"/>
    <property type="evidence" value="ECO:0007669"/>
    <property type="project" value="InterPro"/>
</dbReference>
<comment type="subcellular location">
    <subcellularLocation>
        <location evidence="7">Membrane</location>
        <topology evidence="7">Multi-pass membrane protein</topology>
    </subcellularLocation>
</comment>
<dbReference type="InterPro" id="IPR002113">
    <property type="entry name" value="ADT_euk_type"/>
</dbReference>
<dbReference type="PRINTS" id="PR00927">
    <property type="entry name" value="ADPTRNSLCASE"/>
</dbReference>
<protein>
    <recommendedName>
        <fullName evidence="7">ADP/ATP translocase</fullName>
    </recommendedName>
    <alternativeName>
        <fullName evidence="7">ADP,ATP carrier protein</fullName>
    </alternativeName>
</protein>
<sequence>MGGVSPLSPRLARCPHGAASSSWSRTRMRYDSSRAVFDYPLQGLSVTASAEPTVRRVWLRSGVVTPPTSSVYFPTQVPLNFAFKDYFKSLFGFRKQDGYWKWFGGNIASGGAAGATSPPLRLLSRLRPYPVLPRQQVRHQGRFPPIQRFGRCSYRKTLASDGIAGLYRGFVPS</sequence>
<keyword evidence="4" id="KW-0677">Repeat</keyword>
<dbReference type="Gene3D" id="1.50.40.10">
    <property type="entry name" value="Mitochondrial carrier domain"/>
    <property type="match status" value="1"/>
</dbReference>
<comment type="subunit">
    <text evidence="7">Monomer.</text>
</comment>
<accession>A0AA38HEG9</accession>
<keyword evidence="5" id="KW-1133">Transmembrane helix</keyword>
<dbReference type="SUPFAM" id="SSF103506">
    <property type="entry name" value="Mitochondrial carrier"/>
    <property type="match status" value="1"/>
</dbReference>
<evidence type="ECO:0000256" key="6">
    <source>
        <dbReference type="ARBA" id="ARBA00023136"/>
    </source>
</evidence>
<comment type="function">
    <text evidence="7">Catalyzes the exchange of ADP and ATP across the membrane.</text>
</comment>
<comment type="similarity">
    <text evidence="1 7">Belongs to the mitochondrial carrier (TC 2.A.29) family.</text>
</comment>
<evidence type="ECO:0000256" key="4">
    <source>
        <dbReference type="ARBA" id="ARBA00022737"/>
    </source>
</evidence>
<feature type="non-terminal residue" evidence="8">
    <location>
        <position position="1"/>
    </location>
</feature>
<evidence type="ECO:0000313" key="8">
    <source>
        <dbReference type="EMBL" id="KAI9638705.1"/>
    </source>
</evidence>
<reference evidence="8" key="1">
    <citation type="journal article" date="2022" name="G3 (Bethesda)">
        <title>High quality genome of the basidiomycete yeast Dioszegia hungarica PDD-24b-2 isolated from cloud water.</title>
        <authorList>
            <person name="Jarrige D."/>
            <person name="Haridas S."/>
            <person name="Bleykasten-Grosshans C."/>
            <person name="Joly M."/>
            <person name="Nadalig T."/>
            <person name="Sancelme M."/>
            <person name="Vuilleumier S."/>
            <person name="Grigoriev I.V."/>
            <person name="Amato P."/>
            <person name="Bringel F."/>
        </authorList>
    </citation>
    <scope>NUCLEOTIDE SEQUENCE</scope>
    <source>
        <strain evidence="8">PDD-24b-2</strain>
    </source>
</reference>
<keyword evidence="2 7" id="KW-0813">Transport</keyword>
<keyword evidence="3" id="KW-0812">Transmembrane</keyword>
<evidence type="ECO:0000256" key="1">
    <source>
        <dbReference type="ARBA" id="ARBA00006375"/>
    </source>
</evidence>
<dbReference type="EMBL" id="JAKWFO010000002">
    <property type="protein sequence ID" value="KAI9638705.1"/>
    <property type="molecule type" value="Genomic_DNA"/>
</dbReference>
<dbReference type="GO" id="GO:1990544">
    <property type="term" value="P:mitochondrial ATP transmembrane transport"/>
    <property type="evidence" value="ECO:0007669"/>
    <property type="project" value="InterPro"/>
</dbReference>
<evidence type="ECO:0000256" key="3">
    <source>
        <dbReference type="ARBA" id="ARBA00022692"/>
    </source>
</evidence>